<dbReference type="OrthoDB" id="10416236at2759"/>
<evidence type="ECO:0000256" key="1">
    <source>
        <dbReference type="SAM" id="MobiDB-lite"/>
    </source>
</evidence>
<feature type="region of interest" description="Disordered" evidence="1">
    <location>
        <begin position="201"/>
        <end position="220"/>
    </location>
</feature>
<proteinExistence type="predicted"/>
<feature type="region of interest" description="Disordered" evidence="1">
    <location>
        <begin position="18"/>
        <end position="43"/>
    </location>
</feature>
<name>A0A9W7G4L9_9STRA</name>
<evidence type="ECO:0000313" key="3">
    <source>
        <dbReference type="Proteomes" id="UP001165065"/>
    </source>
</evidence>
<keyword evidence="3" id="KW-1185">Reference proteome</keyword>
<feature type="compositionally biased region" description="Polar residues" evidence="1">
    <location>
        <begin position="69"/>
        <end position="85"/>
    </location>
</feature>
<sequence length="666" mass="73599">MKIEKDVHAAAGQLIGMQKSPVGSSKAWAPKSKGMSINMSSNMSARHNLGGVGFNAGNSTYSKKKRKGNTNNAKKSLPFSQTTHTSKSKSKSKKDVLLSQVQSYSKRMHSPDVPYILSDGNDEEGGFFQPLDERRFYKIAAEFPRPDWRILRSHDGHYKVSHRLEPTHLYTSLARARQYKETLHVHEKPRSELRVTIESDEDDEEGFGAFSSHGRGSQQGHYAYHSLNPGGTLSSNPGECLASPPLPIGAPATPSLQTPVESRYHLTPSISPPVGEVRPTTLHSYGALVTLVSPAMIALYKGTHKTVPVDSSVCDTAHRKDKIYLRFGRGKHQQVCFFKAGLIHCGCGRERLFEEWETQEEEGGPAADTKTTINANADPNAKINATSVKEEGGGKGEGAETEAETCVRCTEVFSNDTRPLNCRSKFCDSCEEMYGGMRMHFYAEAPQKRINSERKRRRVISREEGVKGDVHIQECGPDCPICPRDFVAPIVDVPDDREDKTQGPVYGDLEKDGFVVYDLQTSYLTYEDLAKVGPPFKDGKQRSTTKAWQIIFNNEDSTLIGGPSNTKKAGQGSRRQMALDLTTNPSLFTKVGPSINMLAHLCDHISGAFAKQLAHDEDGSIDLRVMNPVFLHTEVGCQEQDAHRDWKRSACIGEALSTVPARQLMK</sequence>
<accession>A0A9W7G4L9</accession>
<feature type="region of interest" description="Disordered" evidence="1">
    <location>
        <begin position="56"/>
        <end position="99"/>
    </location>
</feature>
<evidence type="ECO:0000313" key="2">
    <source>
        <dbReference type="EMBL" id="GMI31902.1"/>
    </source>
</evidence>
<dbReference type="Proteomes" id="UP001165065">
    <property type="component" value="Unassembled WGS sequence"/>
</dbReference>
<gene>
    <name evidence="2" type="ORF">TrCOL_g12627</name>
</gene>
<organism evidence="2 3">
    <name type="scientific">Triparma columacea</name>
    <dbReference type="NCBI Taxonomy" id="722753"/>
    <lineage>
        <taxon>Eukaryota</taxon>
        <taxon>Sar</taxon>
        <taxon>Stramenopiles</taxon>
        <taxon>Ochrophyta</taxon>
        <taxon>Bolidophyceae</taxon>
        <taxon>Parmales</taxon>
        <taxon>Triparmaceae</taxon>
        <taxon>Triparma</taxon>
    </lineage>
</organism>
<dbReference type="AlphaFoldDB" id="A0A9W7G4L9"/>
<dbReference type="EMBL" id="BRYA01000013">
    <property type="protein sequence ID" value="GMI31902.1"/>
    <property type="molecule type" value="Genomic_DNA"/>
</dbReference>
<protein>
    <submittedName>
        <fullName evidence="2">Uncharacterized protein</fullName>
    </submittedName>
</protein>
<comment type="caution">
    <text evidence="2">The sequence shown here is derived from an EMBL/GenBank/DDBJ whole genome shotgun (WGS) entry which is preliminary data.</text>
</comment>
<reference evidence="3" key="1">
    <citation type="journal article" date="2023" name="Commun. Biol.">
        <title>Genome analysis of Parmales, the sister group of diatoms, reveals the evolutionary specialization of diatoms from phago-mixotrophs to photoautotrophs.</title>
        <authorList>
            <person name="Ban H."/>
            <person name="Sato S."/>
            <person name="Yoshikawa S."/>
            <person name="Yamada K."/>
            <person name="Nakamura Y."/>
            <person name="Ichinomiya M."/>
            <person name="Sato N."/>
            <person name="Blanc-Mathieu R."/>
            <person name="Endo H."/>
            <person name="Kuwata A."/>
            <person name="Ogata H."/>
        </authorList>
    </citation>
    <scope>NUCLEOTIDE SEQUENCE [LARGE SCALE GENOMIC DNA]</scope>
</reference>